<evidence type="ECO:0000313" key="7">
    <source>
        <dbReference type="EMBL" id="OAF57596.1"/>
    </source>
</evidence>
<dbReference type="EMBL" id="KV441399">
    <property type="protein sequence ID" value="OAF57596.1"/>
    <property type="molecule type" value="Genomic_DNA"/>
</dbReference>
<sequence>MKVMQFSIGNSAAVLGLVGLVSANPTGNVEARNEAAAAVAATATSPGSTAAPYNASIGSFFSEQNNVITPACVVSPTTSKDVQEAVGILSTLSLVGQFSGLTCQFAVRSGGHTPWAGSATIQDGVDIDLSALNHVIPAEDRKTVSIGPGNRWIDVYLKLDALGLGVSGGRVASVGVGGLTTGGGMSFFAPRYGFVCDTVTEFEVVLASGKVVVANAKTNPTLWSALKGGSNNLGVVTRIELEVFDQGKFWGGTVVYPISTAPQHLAAFANFNGQNRFDEYGAIINSYGYSKIQGGWFVANNYEYTKAQQYPPVFNEFTSIQPQLFSTMRISNMSDFGIEMEDSIPYGRGQIMYTQTYTNDLETITNLFNQANTLLQPVADVEDLVWYLSLQPLPTQITKWGDIKGGNSLGLHESSGNLVLALMSASWPNPADEKAVTAAIIDTLAKANAFAEKKGTLNKYEYLNYAHKTQTPITGYGAENVAKLKAASHKYDPLQVFQKRVPGGFKL</sequence>
<dbReference type="InterPro" id="IPR036318">
    <property type="entry name" value="FAD-bd_PCMH-like_sf"/>
</dbReference>
<dbReference type="GO" id="GO:0071949">
    <property type="term" value="F:FAD binding"/>
    <property type="evidence" value="ECO:0007669"/>
    <property type="project" value="InterPro"/>
</dbReference>
<proteinExistence type="inferred from homology"/>
<name>A0A177A5X1_9PEZI</name>
<dbReference type="SUPFAM" id="SSF56176">
    <property type="entry name" value="FAD-binding/transporter-associated domain-like"/>
    <property type="match status" value="1"/>
</dbReference>
<dbReference type="InterPro" id="IPR016166">
    <property type="entry name" value="FAD-bd_PCMH"/>
</dbReference>
<evidence type="ECO:0000256" key="1">
    <source>
        <dbReference type="ARBA" id="ARBA00005466"/>
    </source>
</evidence>
<dbReference type="OrthoDB" id="2151789at2759"/>
<gene>
    <name evidence="7" type="ORF">VC83_05717</name>
</gene>
<feature type="signal peptide" evidence="5">
    <location>
        <begin position="1"/>
        <end position="23"/>
    </location>
</feature>
<keyword evidence="2" id="KW-0285">Flavoprotein</keyword>
<feature type="domain" description="FAD-binding PCMH-type" evidence="6">
    <location>
        <begin position="66"/>
        <end position="246"/>
    </location>
</feature>
<dbReference type="eggNOG" id="KOG1231">
    <property type="taxonomic scope" value="Eukaryota"/>
</dbReference>
<dbReference type="GeneID" id="36288782"/>
<dbReference type="InterPro" id="IPR006094">
    <property type="entry name" value="Oxid_FAD_bind_N"/>
</dbReference>
<dbReference type="PANTHER" id="PTHR42973:SF22">
    <property type="entry name" value="FAD-BINDING PCMH-TYPE DOMAIN-CONTAINING PROTEIN-RELATED"/>
    <property type="match status" value="1"/>
</dbReference>
<dbReference type="AlphaFoldDB" id="A0A177A5X1"/>
<dbReference type="InterPro" id="IPR050416">
    <property type="entry name" value="FAD-linked_Oxidoreductase"/>
</dbReference>
<dbReference type="PROSITE" id="PS51387">
    <property type="entry name" value="FAD_PCMH"/>
    <property type="match status" value="1"/>
</dbReference>
<dbReference type="InterPro" id="IPR016169">
    <property type="entry name" value="FAD-bd_PCMH_sub2"/>
</dbReference>
<dbReference type="Proteomes" id="UP000077154">
    <property type="component" value="Unassembled WGS sequence"/>
</dbReference>
<evidence type="ECO:0000256" key="4">
    <source>
        <dbReference type="ARBA" id="ARBA00023002"/>
    </source>
</evidence>
<evidence type="ECO:0000256" key="2">
    <source>
        <dbReference type="ARBA" id="ARBA00022630"/>
    </source>
</evidence>
<protein>
    <recommendedName>
        <fullName evidence="6">FAD-binding PCMH-type domain-containing protein</fullName>
    </recommendedName>
</protein>
<keyword evidence="3" id="KW-0274">FAD</keyword>
<keyword evidence="4" id="KW-0560">Oxidoreductase</keyword>
<dbReference type="VEuPathDB" id="FungiDB:GMDG_07740"/>
<organism evidence="7">
    <name type="scientific">Pseudogymnoascus destructans</name>
    <dbReference type="NCBI Taxonomy" id="655981"/>
    <lineage>
        <taxon>Eukaryota</taxon>
        <taxon>Fungi</taxon>
        <taxon>Dikarya</taxon>
        <taxon>Ascomycota</taxon>
        <taxon>Pezizomycotina</taxon>
        <taxon>Leotiomycetes</taxon>
        <taxon>Thelebolales</taxon>
        <taxon>Thelebolaceae</taxon>
        <taxon>Pseudogymnoascus</taxon>
    </lineage>
</organism>
<reference evidence="7" key="1">
    <citation type="submission" date="2016-03" db="EMBL/GenBank/DDBJ databases">
        <title>Updated assembly of Pseudogymnoascus destructans, the fungus causing white-nose syndrome of bats.</title>
        <authorList>
            <person name="Palmer J.M."/>
            <person name="Drees K.P."/>
            <person name="Foster J.T."/>
            <person name="Lindner D.L."/>
        </authorList>
    </citation>
    <scope>NUCLEOTIDE SEQUENCE [LARGE SCALE GENOMIC DNA]</scope>
    <source>
        <strain evidence="7">20631-21</strain>
    </source>
</reference>
<evidence type="ECO:0000256" key="5">
    <source>
        <dbReference type="SAM" id="SignalP"/>
    </source>
</evidence>
<evidence type="ECO:0000256" key="3">
    <source>
        <dbReference type="ARBA" id="ARBA00022827"/>
    </source>
</evidence>
<comment type="similarity">
    <text evidence="1">Belongs to the oxygen-dependent FAD-linked oxidoreductase family.</text>
</comment>
<keyword evidence="5" id="KW-0732">Signal</keyword>
<dbReference type="PANTHER" id="PTHR42973">
    <property type="entry name" value="BINDING OXIDOREDUCTASE, PUTATIVE (AFU_ORTHOLOGUE AFUA_1G17690)-RELATED"/>
    <property type="match status" value="1"/>
</dbReference>
<dbReference type="GO" id="GO:0016491">
    <property type="term" value="F:oxidoreductase activity"/>
    <property type="evidence" value="ECO:0007669"/>
    <property type="project" value="UniProtKB-KW"/>
</dbReference>
<evidence type="ECO:0000259" key="6">
    <source>
        <dbReference type="PROSITE" id="PS51387"/>
    </source>
</evidence>
<accession>A0A177A5X1</accession>
<dbReference type="RefSeq" id="XP_024322884.1">
    <property type="nucleotide sequence ID" value="XM_024469332.1"/>
</dbReference>
<feature type="chain" id="PRO_5008056352" description="FAD-binding PCMH-type domain-containing protein" evidence="5">
    <location>
        <begin position="24"/>
        <end position="507"/>
    </location>
</feature>
<dbReference type="Pfam" id="PF01565">
    <property type="entry name" value="FAD_binding_4"/>
    <property type="match status" value="1"/>
</dbReference>
<dbReference type="Gene3D" id="3.30.465.10">
    <property type="match status" value="1"/>
</dbReference>